<gene>
    <name evidence="1" type="ORF">OLEAN_C25790</name>
</gene>
<dbReference type="KEGG" id="oai:OLEAN_C25790"/>
<evidence type="ECO:0000313" key="1">
    <source>
        <dbReference type="EMBL" id="CCK76755.1"/>
    </source>
</evidence>
<protein>
    <submittedName>
        <fullName evidence="1">Putative glycine dehydrogenase</fullName>
    </submittedName>
</protein>
<name>R4YPD0_OLEAN</name>
<dbReference type="GO" id="GO:0004375">
    <property type="term" value="F:glycine dehydrogenase (decarboxylating) activity"/>
    <property type="evidence" value="ECO:0007669"/>
    <property type="project" value="InterPro"/>
</dbReference>
<dbReference type="EMBL" id="FO203512">
    <property type="protein sequence ID" value="CCK76755.1"/>
    <property type="molecule type" value="Genomic_DNA"/>
</dbReference>
<keyword evidence="2" id="KW-1185">Reference proteome</keyword>
<accession>R4YPD0</accession>
<sequence>MISIKGEVMAIHNGELDAENNPLKNAPHTAAVVTGDWDRPYSQTLAAFPTKNLGAHKF</sequence>
<dbReference type="GO" id="GO:0016594">
    <property type="term" value="F:glycine binding"/>
    <property type="evidence" value="ECO:0007669"/>
    <property type="project" value="TreeGrafter"/>
</dbReference>
<dbReference type="HOGENOM" id="CLU_2974929_0_0_6"/>
<dbReference type="GO" id="GO:0005960">
    <property type="term" value="C:glycine cleavage complex"/>
    <property type="evidence" value="ECO:0007669"/>
    <property type="project" value="TreeGrafter"/>
</dbReference>
<dbReference type="GO" id="GO:0030170">
    <property type="term" value="F:pyridoxal phosphate binding"/>
    <property type="evidence" value="ECO:0007669"/>
    <property type="project" value="TreeGrafter"/>
</dbReference>
<dbReference type="AlphaFoldDB" id="R4YPD0"/>
<dbReference type="PANTHER" id="PTHR11773">
    <property type="entry name" value="GLYCINE DEHYDROGENASE, DECARBOXYLATING"/>
    <property type="match status" value="1"/>
</dbReference>
<dbReference type="GO" id="GO:0005829">
    <property type="term" value="C:cytosol"/>
    <property type="evidence" value="ECO:0007669"/>
    <property type="project" value="TreeGrafter"/>
</dbReference>
<proteinExistence type="predicted"/>
<dbReference type="PATRIC" id="fig|698738.3.peg.2675"/>
<dbReference type="InterPro" id="IPR020581">
    <property type="entry name" value="GDC_P"/>
</dbReference>
<organism evidence="1 2">
    <name type="scientific">Oleispira antarctica RB-8</name>
    <dbReference type="NCBI Taxonomy" id="698738"/>
    <lineage>
        <taxon>Bacteria</taxon>
        <taxon>Pseudomonadati</taxon>
        <taxon>Pseudomonadota</taxon>
        <taxon>Gammaproteobacteria</taxon>
        <taxon>Oceanospirillales</taxon>
        <taxon>Oceanospirillaceae</taxon>
        <taxon>Oleispira</taxon>
    </lineage>
</organism>
<dbReference type="Proteomes" id="UP000032749">
    <property type="component" value="Chromosome"/>
</dbReference>
<dbReference type="STRING" id="698738.OLEAN_C25790"/>
<dbReference type="PANTHER" id="PTHR11773:SF1">
    <property type="entry name" value="GLYCINE DEHYDROGENASE (DECARBOXYLATING), MITOCHONDRIAL"/>
    <property type="match status" value="1"/>
</dbReference>
<evidence type="ECO:0000313" key="2">
    <source>
        <dbReference type="Proteomes" id="UP000032749"/>
    </source>
</evidence>
<dbReference type="GO" id="GO:0019464">
    <property type="term" value="P:glycine decarboxylation via glycine cleavage system"/>
    <property type="evidence" value="ECO:0007669"/>
    <property type="project" value="TreeGrafter"/>
</dbReference>
<reference evidence="1 2" key="1">
    <citation type="journal article" date="2013" name="Nat. Commun.">
        <title>Genome sequence and functional genomic analysis of the oil-degrading bacterium Oleispira antarctica.</title>
        <authorList>
            <person name="Kube M."/>
            <person name="Chernikova T.N."/>
            <person name="Al-Ramahi Y."/>
            <person name="Beloqui A."/>
            <person name="Lopez-Cortez N."/>
            <person name="Guazzaroni M.E."/>
            <person name="Heipieper H.J."/>
            <person name="Klages S."/>
            <person name="Kotsyurbenko O.R."/>
            <person name="Langer I."/>
            <person name="Nechitaylo T.Y."/>
            <person name="Lunsdorf H."/>
            <person name="Fernandez M."/>
            <person name="Juarez S."/>
            <person name="Ciordia S."/>
            <person name="Singer A."/>
            <person name="Kagan O."/>
            <person name="Egorova O."/>
            <person name="Petit P.A."/>
            <person name="Stogios P."/>
            <person name="Kim Y."/>
            <person name="Tchigvintsev A."/>
            <person name="Flick R."/>
            <person name="Denaro R."/>
            <person name="Genovese M."/>
            <person name="Albar J.P."/>
            <person name="Reva O.N."/>
            <person name="Martinez-Gomariz M."/>
            <person name="Tran H."/>
            <person name="Ferrer M."/>
            <person name="Savchenko A."/>
            <person name="Yakunin A.F."/>
            <person name="Yakimov M.M."/>
            <person name="Golyshina O.V."/>
            <person name="Reinhardt R."/>
            <person name="Golyshin P.N."/>
        </authorList>
    </citation>
    <scope>NUCLEOTIDE SEQUENCE [LARGE SCALE GENOMIC DNA]</scope>
</reference>